<comment type="caution">
    <text evidence="1">The sequence shown here is derived from an EMBL/GenBank/DDBJ whole genome shotgun (WGS) entry which is preliminary data.</text>
</comment>
<gene>
    <name evidence="1" type="ORF">AYP45_10615</name>
</gene>
<proteinExistence type="predicted"/>
<dbReference type="Proteomes" id="UP000189681">
    <property type="component" value="Unassembled WGS sequence"/>
</dbReference>
<dbReference type="EMBL" id="AYTS01000093">
    <property type="protein sequence ID" value="OOP56184.1"/>
    <property type="molecule type" value="Genomic_DNA"/>
</dbReference>
<dbReference type="AlphaFoldDB" id="A0A1V4ASS2"/>
<protein>
    <submittedName>
        <fullName evidence="1">Uncharacterized protein</fullName>
    </submittedName>
</protein>
<accession>A0A1V4ASS2</accession>
<evidence type="ECO:0000313" key="1">
    <source>
        <dbReference type="EMBL" id="OOP56184.1"/>
    </source>
</evidence>
<sequence length="63" mass="7317">MDIQMNTPDLCIFKDILPLLINFASNFDQMQKIVAREEGSPEDVIRTVGELKVEEPRMLCKEY</sequence>
<organism evidence="1 2">
    <name type="scientific">Candidatus Brocadia carolinensis</name>
    <dbReference type="NCBI Taxonomy" id="1004156"/>
    <lineage>
        <taxon>Bacteria</taxon>
        <taxon>Pseudomonadati</taxon>
        <taxon>Planctomycetota</taxon>
        <taxon>Candidatus Brocadiia</taxon>
        <taxon>Candidatus Brocadiales</taxon>
        <taxon>Candidatus Brocadiaceae</taxon>
        <taxon>Candidatus Brocadia</taxon>
    </lineage>
</organism>
<reference evidence="1 2" key="1">
    <citation type="journal article" date="2017" name="Water Res.">
        <title>Discovery and metagenomic analysis of an anammox bacterial enrichment related to Candidatus "Brocadia caroliniensis" in a full-scale glycerol-fed nitritation-denitritation separate centrate treatment process.</title>
        <authorList>
            <person name="Park H."/>
            <person name="Brotto A.C."/>
            <person name="van Loosdrecht M.C."/>
            <person name="Chandran K."/>
        </authorList>
    </citation>
    <scope>NUCLEOTIDE SEQUENCE [LARGE SCALE GENOMIC DNA]</scope>
    <source>
        <strain evidence="1">26THWARD</strain>
    </source>
</reference>
<evidence type="ECO:0000313" key="2">
    <source>
        <dbReference type="Proteomes" id="UP000189681"/>
    </source>
</evidence>
<name>A0A1V4ASS2_9BACT</name>